<gene>
    <name evidence="1" type="ORF">SAMN04487792_1223</name>
</gene>
<dbReference type="Proteomes" id="UP000199599">
    <property type="component" value="Unassembled WGS sequence"/>
</dbReference>
<dbReference type="InterPro" id="IPR046100">
    <property type="entry name" value="DUF6037"/>
</dbReference>
<dbReference type="RefSeq" id="WP_090093486.1">
    <property type="nucleotide sequence ID" value="NZ_CBCRVU010000001.1"/>
</dbReference>
<reference evidence="2" key="1">
    <citation type="submission" date="2016-10" db="EMBL/GenBank/DDBJ databases">
        <authorList>
            <person name="Varghese N."/>
            <person name="Submissions S."/>
        </authorList>
    </citation>
    <scope>NUCLEOTIDE SEQUENCE [LARGE SCALE GENOMIC DNA]</scope>
    <source>
        <strain evidence="2">R-53102</strain>
    </source>
</reference>
<proteinExistence type="predicted"/>
<evidence type="ECO:0000313" key="1">
    <source>
        <dbReference type="EMBL" id="SFD51751.1"/>
    </source>
</evidence>
<name>A0A1I1SZJ6_9LACO</name>
<protein>
    <submittedName>
        <fullName evidence="1">Uncharacterized protein</fullName>
    </submittedName>
</protein>
<dbReference type="Pfam" id="PF19503">
    <property type="entry name" value="DUF6037"/>
    <property type="match status" value="1"/>
</dbReference>
<dbReference type="AlphaFoldDB" id="A0A1I1SZJ6"/>
<evidence type="ECO:0000313" key="2">
    <source>
        <dbReference type="Proteomes" id="UP000199599"/>
    </source>
</evidence>
<organism evidence="1 2">
    <name type="scientific">Lactobacillus bombicola</name>
    <dbReference type="NCBI Taxonomy" id="1505723"/>
    <lineage>
        <taxon>Bacteria</taxon>
        <taxon>Bacillati</taxon>
        <taxon>Bacillota</taxon>
        <taxon>Bacilli</taxon>
        <taxon>Lactobacillales</taxon>
        <taxon>Lactobacillaceae</taxon>
        <taxon>Lactobacillus</taxon>
    </lineage>
</organism>
<sequence length="151" mass="17664">MEFFKKSDLTDALKVEINSSGWMIDAKELRKFFEIEYSLTLGDTLSQFNNILNQFVPTVVNERPSKEQMELMYASLSKSDSENPNKKYCFGVKMNREGHRRSSFNDNKTRLLRPNLYKYFADGKTIIFYFSSKSIKSYLCRLTKSLISSML</sequence>
<accession>A0A1I1SZJ6</accession>
<dbReference type="EMBL" id="FOMN01000006">
    <property type="protein sequence ID" value="SFD51751.1"/>
    <property type="molecule type" value="Genomic_DNA"/>
</dbReference>